<dbReference type="Gene3D" id="3.40.50.850">
    <property type="entry name" value="Isochorismatase-like"/>
    <property type="match status" value="1"/>
</dbReference>
<protein>
    <submittedName>
        <fullName evidence="3">Hydrolase</fullName>
    </submittedName>
</protein>
<feature type="domain" description="Isochorismatase-like" evidence="2">
    <location>
        <begin position="10"/>
        <end position="181"/>
    </location>
</feature>
<accession>A0A2V4N7C5</accession>
<name>A0A2V4N7C5_9ACTN</name>
<dbReference type="PANTHER" id="PTHR43540:SF7">
    <property type="entry name" value="ISOCHORISMATASE FAMILY PROTEIN YECD"/>
    <property type="match status" value="1"/>
</dbReference>
<dbReference type="InterPro" id="IPR000868">
    <property type="entry name" value="Isochorismatase-like_dom"/>
</dbReference>
<keyword evidence="1 3" id="KW-0378">Hydrolase</keyword>
<evidence type="ECO:0000313" key="4">
    <source>
        <dbReference type="Proteomes" id="UP000248039"/>
    </source>
</evidence>
<dbReference type="RefSeq" id="WP_110673376.1">
    <property type="nucleotide sequence ID" value="NZ_PYBW01000186.1"/>
</dbReference>
<dbReference type="Proteomes" id="UP000248039">
    <property type="component" value="Unassembled WGS sequence"/>
</dbReference>
<evidence type="ECO:0000256" key="1">
    <source>
        <dbReference type="ARBA" id="ARBA00022801"/>
    </source>
</evidence>
<proteinExistence type="predicted"/>
<keyword evidence="4" id="KW-1185">Reference proteome</keyword>
<dbReference type="InterPro" id="IPR036380">
    <property type="entry name" value="Isochorismatase-like_sf"/>
</dbReference>
<organism evidence="3 4">
    <name type="scientific">Streptomyces tateyamensis</name>
    <dbReference type="NCBI Taxonomy" id="565073"/>
    <lineage>
        <taxon>Bacteria</taxon>
        <taxon>Bacillati</taxon>
        <taxon>Actinomycetota</taxon>
        <taxon>Actinomycetes</taxon>
        <taxon>Kitasatosporales</taxon>
        <taxon>Streptomycetaceae</taxon>
        <taxon>Streptomyces</taxon>
    </lineage>
</organism>
<comment type="caution">
    <text evidence="3">The sequence shown here is derived from an EMBL/GenBank/DDBJ whole genome shotgun (WGS) entry which is preliminary data.</text>
</comment>
<evidence type="ECO:0000259" key="2">
    <source>
        <dbReference type="Pfam" id="PF00857"/>
    </source>
</evidence>
<dbReference type="OrthoDB" id="3174612at2"/>
<sequence>MALTTLDPRTALVLIDLQQGIVGMPTLPYPAAEVVERGVELAEAFRSHDLPVILVRVSFGAGDRVPGRTEAGAGGLAPQAGWDEIVPQLAGLGAATVTKRNWGAFYGTDLDLQLRRRGVTQIVLGGIATSIGVESTARAAHEHGYHVTLVTDAMADRSEESHAHSVQQIFPRLGELGTTAEVVELLAKTR</sequence>
<dbReference type="GO" id="GO:0016787">
    <property type="term" value="F:hydrolase activity"/>
    <property type="evidence" value="ECO:0007669"/>
    <property type="project" value="UniProtKB-KW"/>
</dbReference>
<dbReference type="AlphaFoldDB" id="A0A2V4N7C5"/>
<dbReference type="PANTHER" id="PTHR43540">
    <property type="entry name" value="PEROXYUREIDOACRYLATE/UREIDOACRYLATE AMIDOHYDROLASE-RELATED"/>
    <property type="match status" value="1"/>
</dbReference>
<dbReference type="CDD" id="cd00431">
    <property type="entry name" value="cysteine_hydrolases"/>
    <property type="match status" value="1"/>
</dbReference>
<gene>
    <name evidence="3" type="ORF">C7C46_31730</name>
</gene>
<dbReference type="Pfam" id="PF00857">
    <property type="entry name" value="Isochorismatase"/>
    <property type="match status" value="1"/>
</dbReference>
<dbReference type="InterPro" id="IPR050272">
    <property type="entry name" value="Isochorismatase-like_hydrls"/>
</dbReference>
<evidence type="ECO:0000313" key="3">
    <source>
        <dbReference type="EMBL" id="PYC66065.1"/>
    </source>
</evidence>
<reference evidence="3 4" key="1">
    <citation type="submission" date="2018-03" db="EMBL/GenBank/DDBJ databases">
        <title>Bioinformatic expansion and discovery of thiopeptide antibiotics.</title>
        <authorList>
            <person name="Schwalen C.J."/>
            <person name="Hudson G.A."/>
            <person name="Mitchell D.A."/>
        </authorList>
    </citation>
    <scope>NUCLEOTIDE SEQUENCE [LARGE SCALE GENOMIC DNA]</scope>
    <source>
        <strain evidence="3 4">ATCC 21389</strain>
    </source>
</reference>
<dbReference type="EMBL" id="PYBW01000186">
    <property type="protein sequence ID" value="PYC66065.1"/>
    <property type="molecule type" value="Genomic_DNA"/>
</dbReference>
<dbReference type="SUPFAM" id="SSF52499">
    <property type="entry name" value="Isochorismatase-like hydrolases"/>
    <property type="match status" value="1"/>
</dbReference>